<gene>
    <name evidence="4" type="ORF">ENS82_12745</name>
</gene>
<feature type="domain" description="Phage-Barnase-EndoU-ColicinE5/D-RelE like nuclease 2" evidence="3">
    <location>
        <begin position="260"/>
        <end position="382"/>
    </location>
</feature>
<evidence type="ECO:0000313" key="4">
    <source>
        <dbReference type="EMBL" id="HFG21556.1"/>
    </source>
</evidence>
<feature type="region of interest" description="Disordered" evidence="1">
    <location>
        <begin position="215"/>
        <end position="239"/>
    </location>
</feature>
<reference evidence="4" key="1">
    <citation type="journal article" date="2020" name="mSystems">
        <title>Genome- and Community-Level Interaction Insights into Carbon Utilization and Element Cycling Functions of Hydrothermarchaeota in Hydrothermal Sediment.</title>
        <authorList>
            <person name="Zhou Z."/>
            <person name="Liu Y."/>
            <person name="Xu W."/>
            <person name="Pan J."/>
            <person name="Luo Z.H."/>
            <person name="Li M."/>
        </authorList>
    </citation>
    <scope>NUCLEOTIDE SEQUENCE [LARGE SCALE GENOMIC DNA]</scope>
    <source>
        <strain evidence="4">SpSt-524</strain>
    </source>
</reference>
<dbReference type="Pfam" id="PF04233">
    <property type="entry name" value="Phage_Mu_F"/>
    <property type="match status" value="1"/>
</dbReference>
<evidence type="ECO:0000256" key="1">
    <source>
        <dbReference type="SAM" id="MobiDB-lite"/>
    </source>
</evidence>
<dbReference type="InterPro" id="IPR041110">
    <property type="entry name" value="PBECR2"/>
</dbReference>
<dbReference type="NCBIfam" id="TIGR01641">
    <property type="entry name" value="phageSPP1_gp7"/>
    <property type="match status" value="1"/>
</dbReference>
<dbReference type="AlphaFoldDB" id="A0A7C3HEX7"/>
<dbReference type="InterPro" id="IPR006528">
    <property type="entry name" value="Phage_head_morphogenesis_dom"/>
</dbReference>
<name>A0A7C3HEX7_MEIRU</name>
<organism evidence="4">
    <name type="scientific">Meiothermus ruber</name>
    <dbReference type="NCBI Taxonomy" id="277"/>
    <lineage>
        <taxon>Bacteria</taxon>
        <taxon>Thermotogati</taxon>
        <taxon>Deinococcota</taxon>
        <taxon>Deinococci</taxon>
        <taxon>Thermales</taxon>
        <taxon>Thermaceae</taxon>
        <taxon>Meiothermus</taxon>
    </lineage>
</organism>
<accession>A0A7C3HEX7</accession>
<evidence type="ECO:0008006" key="5">
    <source>
        <dbReference type="Google" id="ProtNLM"/>
    </source>
</evidence>
<proteinExistence type="predicted"/>
<comment type="caution">
    <text evidence="4">The sequence shown here is derived from an EMBL/GenBank/DDBJ whole genome shotgun (WGS) entry which is preliminary data.</text>
</comment>
<evidence type="ECO:0000259" key="2">
    <source>
        <dbReference type="Pfam" id="PF04233"/>
    </source>
</evidence>
<dbReference type="Pfam" id="PF18810">
    <property type="entry name" value="PBECR2"/>
    <property type="match status" value="1"/>
</dbReference>
<sequence>MAWEVTADPLEPTEALEWFRQKVVVPPEVYRALNDKARRRAFSVAGVAQADILAEVFTSLERAIADGTPYEEWAKNIGPRLEQAWTRPRAYRTELIFRQNLLNSYAAGRYAQATDPEVLKARPYWMFDAVLDAGTTQGCRELNGVIRRYDDAFWAQNYPPRHFGCRSGVRSLTTREAEARGITEPAPTAVSPTGFGRLPDMDEWGNDMAVGAASSARSGTWSPAGVWKTAGDYQRPDPPVEPLPTQLLPTLDEVGRVAFEAALVRAWGGRFVEMQDPTQAGVQLSADYLLKHYRGDGRERFFSLIPDVIEKPFEIWLQLWQSDVSGRVAVRKAYIKLYIQAERKRPILVVVEQHRGAVWEVYTQILAREKQLDKYRKGYLLWGRN</sequence>
<evidence type="ECO:0000259" key="3">
    <source>
        <dbReference type="Pfam" id="PF18810"/>
    </source>
</evidence>
<protein>
    <recommendedName>
        <fullName evidence="5">Phage head morphogenesis domain-containing protein</fullName>
    </recommendedName>
</protein>
<feature type="domain" description="Phage head morphogenesis" evidence="2">
    <location>
        <begin position="56"/>
        <end position="167"/>
    </location>
</feature>
<dbReference type="EMBL" id="DSWI01000031">
    <property type="protein sequence ID" value="HFG21556.1"/>
    <property type="molecule type" value="Genomic_DNA"/>
</dbReference>